<comment type="subcellular location">
    <subcellularLocation>
        <location evidence="1">Chromosome</location>
    </subcellularLocation>
    <subcellularLocation>
        <location evidence="2">Cytoplasm</location>
    </subcellularLocation>
</comment>
<dbReference type="PANTHER" id="PTHR13108:SF9">
    <property type="entry name" value="CONDENSIN COMPLEX SUBUNIT 2"/>
    <property type="match status" value="1"/>
</dbReference>
<dbReference type="Pfam" id="PF05786">
    <property type="entry name" value="Cnd2"/>
    <property type="match status" value="2"/>
</dbReference>
<keyword evidence="9" id="KW-0226">DNA condensation</keyword>
<evidence type="ECO:0000256" key="11">
    <source>
        <dbReference type="SAM" id="MobiDB-lite"/>
    </source>
</evidence>
<evidence type="ECO:0000256" key="4">
    <source>
        <dbReference type="ARBA" id="ARBA00016065"/>
    </source>
</evidence>
<evidence type="ECO:0000256" key="2">
    <source>
        <dbReference type="ARBA" id="ARBA00004496"/>
    </source>
</evidence>
<evidence type="ECO:0000256" key="7">
    <source>
        <dbReference type="ARBA" id="ARBA00022618"/>
    </source>
</evidence>
<keyword evidence="13" id="KW-1185">Reference proteome</keyword>
<dbReference type="AlphaFoldDB" id="A0A9N9IAD5"/>
<feature type="compositionally biased region" description="Low complexity" evidence="11">
    <location>
        <begin position="27"/>
        <end position="39"/>
    </location>
</feature>
<evidence type="ECO:0000256" key="1">
    <source>
        <dbReference type="ARBA" id="ARBA00004286"/>
    </source>
</evidence>
<evidence type="ECO:0000256" key="8">
    <source>
        <dbReference type="ARBA" id="ARBA00022776"/>
    </source>
</evidence>
<dbReference type="GO" id="GO:0000796">
    <property type="term" value="C:condensin complex"/>
    <property type="evidence" value="ECO:0007669"/>
    <property type="project" value="InterPro"/>
</dbReference>
<dbReference type="PANTHER" id="PTHR13108">
    <property type="entry name" value="CONDENSIN COMPLEX SUBUNIT 2"/>
    <property type="match status" value="1"/>
</dbReference>
<name>A0A9N9IAD5_9GLOM</name>
<evidence type="ECO:0000256" key="6">
    <source>
        <dbReference type="ARBA" id="ARBA00022490"/>
    </source>
</evidence>
<dbReference type="GO" id="GO:0051301">
    <property type="term" value="P:cell division"/>
    <property type="evidence" value="ECO:0007669"/>
    <property type="project" value="UniProtKB-KW"/>
</dbReference>
<dbReference type="GO" id="GO:0005737">
    <property type="term" value="C:cytoplasm"/>
    <property type="evidence" value="ECO:0007669"/>
    <property type="project" value="UniProtKB-SubCell"/>
</dbReference>
<evidence type="ECO:0000256" key="5">
    <source>
        <dbReference type="ARBA" id="ARBA00022454"/>
    </source>
</evidence>
<feature type="region of interest" description="Disordered" evidence="11">
    <location>
        <begin position="1"/>
        <end position="48"/>
    </location>
</feature>
<dbReference type="Proteomes" id="UP000789570">
    <property type="component" value="Unassembled WGS sequence"/>
</dbReference>
<feature type="region of interest" description="Disordered" evidence="11">
    <location>
        <begin position="141"/>
        <end position="167"/>
    </location>
</feature>
<evidence type="ECO:0000313" key="13">
    <source>
        <dbReference type="Proteomes" id="UP000789570"/>
    </source>
</evidence>
<keyword evidence="8" id="KW-0498">Mitosis</keyword>
<keyword evidence="7" id="KW-0132">Cell division</keyword>
<evidence type="ECO:0000256" key="3">
    <source>
        <dbReference type="ARBA" id="ARBA00009471"/>
    </source>
</evidence>
<dbReference type="EMBL" id="CAJVPQ010011349">
    <property type="protein sequence ID" value="CAG8726764.1"/>
    <property type="molecule type" value="Genomic_DNA"/>
</dbReference>
<feature type="region of interest" description="Disordered" evidence="11">
    <location>
        <begin position="284"/>
        <end position="312"/>
    </location>
</feature>
<dbReference type="GO" id="GO:0007076">
    <property type="term" value="P:mitotic chromosome condensation"/>
    <property type="evidence" value="ECO:0007669"/>
    <property type="project" value="InterPro"/>
</dbReference>
<accession>A0A9N9IAD5</accession>
<dbReference type="OrthoDB" id="362021at2759"/>
<feature type="compositionally biased region" description="Basic and acidic residues" evidence="11">
    <location>
        <begin position="287"/>
        <end position="309"/>
    </location>
</feature>
<dbReference type="InterPro" id="IPR022816">
    <property type="entry name" value="Condensin_barren_su2"/>
</dbReference>
<evidence type="ECO:0000256" key="10">
    <source>
        <dbReference type="ARBA" id="ARBA00023306"/>
    </source>
</evidence>
<dbReference type="GO" id="GO:0003682">
    <property type="term" value="F:chromatin binding"/>
    <property type="evidence" value="ECO:0007669"/>
    <property type="project" value="TreeGrafter"/>
</dbReference>
<keyword evidence="5" id="KW-0158">Chromosome</keyword>
<evidence type="ECO:0000313" key="12">
    <source>
        <dbReference type="EMBL" id="CAG8726764.1"/>
    </source>
</evidence>
<protein>
    <recommendedName>
        <fullName evidence="4">Condensin complex subunit 2</fullName>
    </recommendedName>
</protein>
<evidence type="ECO:0000256" key="9">
    <source>
        <dbReference type="ARBA" id="ARBA00023067"/>
    </source>
</evidence>
<keyword evidence="10" id="KW-0131">Cell cycle</keyword>
<gene>
    <name evidence="12" type="ORF">FCALED_LOCUS14717</name>
</gene>
<organism evidence="12 13">
    <name type="scientific">Funneliformis caledonium</name>
    <dbReference type="NCBI Taxonomy" id="1117310"/>
    <lineage>
        <taxon>Eukaryota</taxon>
        <taxon>Fungi</taxon>
        <taxon>Fungi incertae sedis</taxon>
        <taxon>Mucoromycota</taxon>
        <taxon>Glomeromycotina</taxon>
        <taxon>Glomeromycetes</taxon>
        <taxon>Glomerales</taxon>
        <taxon>Glomeraceae</taxon>
        <taxon>Funneliformis</taxon>
    </lineage>
</organism>
<sequence>MSTSASKQLRSRRKSLADSMRRKSLNVSGGSVAPVGVGSQNVSTPSQRTSIKPLEVVTPVQKIPDEQMHINFEEWMKMATDNKINANNSWKLALIDYFHEITLLKEGDSINFQKASCTLDGCVKVYTSRVDSVATETGKLLSGLSNSSKNNDENDRDDDVDPEMRTRKKEFSVDPLFKKTSADFDEGGARGLLLNHLSVDRDCKIIFDASDAIPDEIGNDKLTTEDYITNQKLTYQTSLGKVIGFSKLQQIFNKEICPSLKDFNFSGDSNLGFDYNDDDDGIDRDDVEFNRNDDDEGVDRNDHEGLNRDYDDEGVAPEHWKLKRTNKKDIDERIIFASGRSTINAPKLAEEVPHGHLLPDDMHFFV</sequence>
<comment type="caution">
    <text evidence="12">The sequence shown here is derived from an EMBL/GenBank/DDBJ whole genome shotgun (WGS) entry which is preliminary data.</text>
</comment>
<keyword evidence="6" id="KW-0963">Cytoplasm</keyword>
<reference evidence="12" key="1">
    <citation type="submission" date="2021-06" db="EMBL/GenBank/DDBJ databases">
        <authorList>
            <person name="Kallberg Y."/>
            <person name="Tangrot J."/>
            <person name="Rosling A."/>
        </authorList>
    </citation>
    <scope>NUCLEOTIDE SEQUENCE</scope>
    <source>
        <strain evidence="12">UK204</strain>
    </source>
</reference>
<comment type="similarity">
    <text evidence="3">Belongs to the CND2 (condensin subunit 2) family.</text>
</comment>
<proteinExistence type="inferred from homology"/>